<dbReference type="PANTHER" id="PTHR14905:SF7">
    <property type="entry name" value="VON WILLEBRAND FACTOR A DOMAIN-CONTAINING PROTEIN 7"/>
    <property type="match status" value="1"/>
</dbReference>
<sequence length="163" mass="17926">MWILCALCSHHPSDEADSQAMYHRTGLLLGLWLLLASGFGEPIPDSGGVTLAFVFDVTGSMYDDLVQVMDGASRILARTLSRSTKAISNYALIPFHDPEVGPATLTEDPEEFQRELRGLYVQVQEEFWEREGLMLVLLGTSSTPNTDVEQPQGVPSCPLLENS</sequence>
<dbReference type="Ensembl" id="ENSGAGT00000014226.1">
    <property type="protein sequence ID" value="ENSGAGP00000012433.1"/>
    <property type="gene ID" value="ENSGAGG00000009536.1"/>
</dbReference>
<evidence type="ECO:0000259" key="6">
    <source>
        <dbReference type="Pfam" id="PF25106"/>
    </source>
</evidence>
<dbReference type="SUPFAM" id="SSF53300">
    <property type="entry name" value="vWA-like"/>
    <property type="match status" value="1"/>
</dbReference>
<name>A0A452HCD2_9SAUR</name>
<evidence type="ECO:0000256" key="1">
    <source>
        <dbReference type="ARBA" id="ARBA00004613"/>
    </source>
</evidence>
<dbReference type="InterPro" id="IPR052577">
    <property type="entry name" value="VWA7"/>
</dbReference>
<dbReference type="Pfam" id="PF25106">
    <property type="entry name" value="VWA_4"/>
    <property type="match status" value="1"/>
</dbReference>
<reference evidence="8" key="1">
    <citation type="journal article" date="2017" name="PLoS ONE">
        <title>The Agassiz's desert tortoise genome provides a resource for the conservation of a threatened species.</title>
        <authorList>
            <person name="Tollis M."/>
            <person name="DeNardo D.F."/>
            <person name="Cornelius J.A."/>
            <person name="Dolby G.A."/>
            <person name="Edwards T."/>
            <person name="Henen B.T."/>
            <person name="Karl A.E."/>
            <person name="Murphy R.W."/>
            <person name="Kusumi K."/>
        </authorList>
    </citation>
    <scope>NUCLEOTIDE SEQUENCE [LARGE SCALE GENOMIC DNA]</scope>
</reference>
<evidence type="ECO:0000256" key="3">
    <source>
        <dbReference type="ARBA" id="ARBA00022729"/>
    </source>
</evidence>
<dbReference type="PANTHER" id="PTHR14905">
    <property type="entry name" value="NG37"/>
    <property type="match status" value="1"/>
</dbReference>
<protein>
    <recommendedName>
        <fullName evidence="6">Hemicentin-1-like von Willebrand factor A domain-containing protein</fullName>
    </recommendedName>
</protein>
<feature type="domain" description="Hemicentin-1-like von Willebrand factor A" evidence="6">
    <location>
        <begin position="51"/>
        <end position="122"/>
    </location>
</feature>
<feature type="chain" id="PRO_5019503585" description="Hemicentin-1-like von Willebrand factor A domain-containing protein" evidence="5">
    <location>
        <begin position="41"/>
        <end position="163"/>
    </location>
</feature>
<comment type="subcellular location">
    <subcellularLocation>
        <location evidence="1">Secreted</location>
    </subcellularLocation>
</comment>
<evidence type="ECO:0000256" key="4">
    <source>
        <dbReference type="SAM" id="MobiDB-lite"/>
    </source>
</evidence>
<dbReference type="AlphaFoldDB" id="A0A452HCD2"/>
<dbReference type="STRING" id="38772.ENSGAGP00000012433"/>
<feature type="region of interest" description="Disordered" evidence="4">
    <location>
        <begin position="141"/>
        <end position="163"/>
    </location>
</feature>
<dbReference type="InterPro" id="IPR056861">
    <property type="entry name" value="HMCN1-like_VWA"/>
</dbReference>
<evidence type="ECO:0000256" key="5">
    <source>
        <dbReference type="SAM" id="SignalP"/>
    </source>
</evidence>
<keyword evidence="2" id="KW-0964">Secreted</keyword>
<dbReference type="Gene3D" id="3.40.50.410">
    <property type="entry name" value="von Willebrand factor, type A domain"/>
    <property type="match status" value="1"/>
</dbReference>
<reference evidence="7" key="3">
    <citation type="submission" date="2025-09" db="UniProtKB">
        <authorList>
            <consortium name="Ensembl"/>
        </authorList>
    </citation>
    <scope>IDENTIFICATION</scope>
</reference>
<keyword evidence="8" id="KW-1185">Reference proteome</keyword>
<proteinExistence type="predicted"/>
<evidence type="ECO:0000313" key="8">
    <source>
        <dbReference type="Proteomes" id="UP000291020"/>
    </source>
</evidence>
<feature type="signal peptide" evidence="5">
    <location>
        <begin position="1"/>
        <end position="40"/>
    </location>
</feature>
<dbReference type="Proteomes" id="UP000291020">
    <property type="component" value="Unassembled WGS sequence"/>
</dbReference>
<accession>A0A452HCD2</accession>
<evidence type="ECO:0000256" key="2">
    <source>
        <dbReference type="ARBA" id="ARBA00022525"/>
    </source>
</evidence>
<reference evidence="7" key="2">
    <citation type="submission" date="2025-08" db="UniProtKB">
        <authorList>
            <consortium name="Ensembl"/>
        </authorList>
    </citation>
    <scope>IDENTIFICATION</scope>
</reference>
<dbReference type="InterPro" id="IPR036465">
    <property type="entry name" value="vWFA_dom_sf"/>
</dbReference>
<organism evidence="7 8">
    <name type="scientific">Gopherus agassizii</name>
    <name type="common">Agassiz's desert tortoise</name>
    <dbReference type="NCBI Taxonomy" id="38772"/>
    <lineage>
        <taxon>Eukaryota</taxon>
        <taxon>Metazoa</taxon>
        <taxon>Chordata</taxon>
        <taxon>Craniata</taxon>
        <taxon>Vertebrata</taxon>
        <taxon>Euteleostomi</taxon>
        <taxon>Archelosauria</taxon>
        <taxon>Testudinata</taxon>
        <taxon>Testudines</taxon>
        <taxon>Cryptodira</taxon>
        <taxon>Durocryptodira</taxon>
        <taxon>Testudinoidea</taxon>
        <taxon>Testudinidae</taxon>
        <taxon>Gopherus</taxon>
    </lineage>
</organism>
<evidence type="ECO:0000313" key="7">
    <source>
        <dbReference type="Ensembl" id="ENSGAGP00000012433.1"/>
    </source>
</evidence>
<keyword evidence="3 5" id="KW-0732">Signal</keyword>